<dbReference type="AlphaFoldDB" id="A0A9W8AQQ6"/>
<proteinExistence type="inferred from homology"/>
<feature type="zinc finger region" description="C3H1-type" evidence="11">
    <location>
        <begin position="96"/>
        <end position="124"/>
    </location>
</feature>
<dbReference type="Gene3D" id="4.10.60.10">
    <property type="entry name" value="Zinc finger, CCHC-type"/>
    <property type="match status" value="1"/>
</dbReference>
<feature type="zinc finger region" description="C3H1-type" evidence="11">
    <location>
        <begin position="154"/>
        <end position="176"/>
    </location>
</feature>
<accession>A0A9W8AQQ6</accession>
<dbReference type="PANTHER" id="PTHR23102:SF24">
    <property type="entry name" value="CLEAVAGE AND POLYADENYLATION SPECIFICITY FACTOR SUBUNIT 4"/>
    <property type="match status" value="1"/>
</dbReference>
<evidence type="ECO:0000256" key="5">
    <source>
        <dbReference type="ARBA" id="ARBA00022737"/>
    </source>
</evidence>
<evidence type="ECO:0000256" key="11">
    <source>
        <dbReference type="PROSITE-ProRule" id="PRU00723"/>
    </source>
</evidence>
<dbReference type="SUPFAM" id="SSF90229">
    <property type="entry name" value="CCCH zinc finger"/>
    <property type="match status" value="2"/>
</dbReference>
<keyword evidence="9 12" id="KW-0539">Nucleus</keyword>
<dbReference type="EMBL" id="JANBPY010000458">
    <property type="protein sequence ID" value="KAJ1966764.1"/>
    <property type="molecule type" value="Genomic_DNA"/>
</dbReference>
<dbReference type="InterPro" id="IPR001878">
    <property type="entry name" value="Znf_CCHC"/>
</dbReference>
<feature type="zinc finger region" description="C3H1-type" evidence="11">
    <location>
        <begin position="125"/>
        <end position="152"/>
    </location>
</feature>
<feature type="compositionally biased region" description="Polar residues" evidence="13">
    <location>
        <begin position="205"/>
        <end position="215"/>
    </location>
</feature>
<evidence type="ECO:0000256" key="2">
    <source>
        <dbReference type="ARBA" id="ARBA00008907"/>
    </source>
</evidence>
<dbReference type="PANTHER" id="PTHR23102">
    <property type="entry name" value="CLEAVAGE AND POLYADENYLATION SPECIFICITY FACTOR SUBUNIT 4-RELATED"/>
    <property type="match status" value="1"/>
</dbReference>
<dbReference type="GO" id="GO:0005634">
    <property type="term" value="C:nucleus"/>
    <property type="evidence" value="ECO:0007669"/>
    <property type="project" value="UniProtKB-SubCell"/>
</dbReference>
<keyword evidence="3 12" id="KW-0507">mRNA processing</keyword>
<dbReference type="PROSITE" id="PS50158">
    <property type="entry name" value="ZF_CCHC"/>
    <property type="match status" value="1"/>
</dbReference>
<comment type="subcellular location">
    <subcellularLocation>
        <location evidence="1 12">Nucleus</location>
    </subcellularLocation>
</comment>
<feature type="zinc finger region" description="C3H1-type" evidence="11">
    <location>
        <begin position="40"/>
        <end position="67"/>
    </location>
</feature>
<dbReference type="InterPro" id="IPR045348">
    <property type="entry name" value="CPSF4/Yth1"/>
</dbReference>
<sequence>MIDALSIVDVEPLTRTYRFDFEDYVVSDLGLALNGECIKSTGSGICKYFLKGACRKGNSCQYRHTAASEKSVVCKHWIRGLCKKGDQCEFLHVFDKSKMPECHFFKNFGYCGTGKACMYLHIDPNKKVNECAWYARGFCKHGPKCRNKHVRRVPCQNFITGFCPLGPDCPNVHPRFDIPTSNEVEKAVPRHTQVESGEGDRDSMANFSQPGLDQQQQRHDATYQNDQGPDRPFNYQGQQTHQRPTVPFIHGGPGYRPPYMAHGGGRPNRNFGQGMPMGHSGPGPHQHRPLEDVTCFKCGEKGHYANHCPQRQMRNNNVM</sequence>
<comment type="caution">
    <text evidence="16">The sequence shown here is derived from an EMBL/GenBank/DDBJ whole genome shotgun (WGS) entry which is preliminary data.</text>
</comment>
<evidence type="ECO:0000256" key="13">
    <source>
        <dbReference type="SAM" id="MobiDB-lite"/>
    </source>
</evidence>
<dbReference type="GO" id="GO:0003723">
    <property type="term" value="F:RNA binding"/>
    <property type="evidence" value="ECO:0007669"/>
    <property type="project" value="UniProtKB-UniRule"/>
</dbReference>
<evidence type="ECO:0000256" key="6">
    <source>
        <dbReference type="ARBA" id="ARBA00022771"/>
    </source>
</evidence>
<keyword evidence="4 11" id="KW-0479">Metal-binding</keyword>
<evidence type="ECO:0000256" key="10">
    <source>
        <dbReference type="ARBA" id="ARBA00024826"/>
    </source>
</evidence>
<dbReference type="OrthoDB" id="1914176at2759"/>
<feature type="region of interest" description="Disordered" evidence="13">
    <location>
        <begin position="180"/>
        <end position="231"/>
    </location>
</feature>
<evidence type="ECO:0000256" key="12">
    <source>
        <dbReference type="RuleBase" id="RU369008"/>
    </source>
</evidence>
<evidence type="ECO:0000256" key="8">
    <source>
        <dbReference type="ARBA" id="ARBA00022884"/>
    </source>
</evidence>
<gene>
    <name evidence="16" type="primary">CPSF4</name>
    <name evidence="16" type="ORF">IWQ62_002267</name>
</gene>
<evidence type="ECO:0000256" key="9">
    <source>
        <dbReference type="ARBA" id="ARBA00023242"/>
    </source>
</evidence>
<keyword evidence="6 11" id="KW-0863">Zinc-finger</keyword>
<comment type="similarity">
    <text evidence="2 12">Belongs to the CPSF4/YTH1 family.</text>
</comment>
<dbReference type="Gene3D" id="4.10.1000.10">
    <property type="entry name" value="Zinc finger, CCCH-type"/>
    <property type="match status" value="3"/>
</dbReference>
<feature type="domain" description="C3H1-type" evidence="14">
    <location>
        <begin position="96"/>
        <end position="124"/>
    </location>
</feature>
<dbReference type="FunFam" id="4.10.1000.10:FF:000017">
    <property type="entry name" value="Cleavage and polyadenylation specificity factor 30 kDa subunit"/>
    <property type="match status" value="1"/>
</dbReference>
<feature type="domain" description="C3H1-type" evidence="14">
    <location>
        <begin position="68"/>
        <end position="95"/>
    </location>
</feature>
<dbReference type="GO" id="GO:0031124">
    <property type="term" value="P:mRNA 3'-end processing"/>
    <property type="evidence" value="ECO:0007669"/>
    <property type="project" value="UniProtKB-UniRule"/>
</dbReference>
<feature type="zinc finger region" description="C3H1-type" evidence="11">
    <location>
        <begin position="68"/>
        <end position="95"/>
    </location>
</feature>
<dbReference type="SMART" id="SM00356">
    <property type="entry name" value="ZnF_C3H1"/>
    <property type="match status" value="5"/>
</dbReference>
<dbReference type="Proteomes" id="UP001150925">
    <property type="component" value="Unassembled WGS sequence"/>
</dbReference>
<evidence type="ECO:0000259" key="14">
    <source>
        <dbReference type="PROSITE" id="PS50103"/>
    </source>
</evidence>
<dbReference type="Pfam" id="PF00098">
    <property type="entry name" value="zf-CCHC"/>
    <property type="match status" value="1"/>
</dbReference>
<keyword evidence="5 12" id="KW-0677">Repeat</keyword>
<dbReference type="SUPFAM" id="SSF57756">
    <property type="entry name" value="Retrovirus zinc finger-like domains"/>
    <property type="match status" value="1"/>
</dbReference>
<dbReference type="InterPro" id="IPR036855">
    <property type="entry name" value="Znf_CCCH_sf"/>
</dbReference>
<feature type="domain" description="C3H1-type" evidence="14">
    <location>
        <begin position="125"/>
        <end position="152"/>
    </location>
</feature>
<feature type="domain" description="C3H1-type" evidence="14">
    <location>
        <begin position="154"/>
        <end position="176"/>
    </location>
</feature>
<dbReference type="SMART" id="SM00343">
    <property type="entry name" value="ZnF_C2HC"/>
    <property type="match status" value="1"/>
</dbReference>
<feature type="domain" description="C3H1-type" evidence="14">
    <location>
        <begin position="40"/>
        <end position="67"/>
    </location>
</feature>
<keyword evidence="8 12" id="KW-0694">RNA-binding</keyword>
<protein>
    <recommendedName>
        <fullName evidence="12">mRNA 3'-end-processing protein</fullName>
    </recommendedName>
</protein>
<comment type="function">
    <text evidence="10 12">Component of the cleavage factor I (CF I) involved in pre-mRNA 3'-end processing.</text>
</comment>
<evidence type="ECO:0000313" key="16">
    <source>
        <dbReference type="EMBL" id="KAJ1966764.1"/>
    </source>
</evidence>
<dbReference type="InterPro" id="IPR036875">
    <property type="entry name" value="Znf_CCHC_sf"/>
</dbReference>
<dbReference type="Pfam" id="PF18345">
    <property type="entry name" value="zf_CCCH_4"/>
    <property type="match status" value="1"/>
</dbReference>
<organism evidence="16 17">
    <name type="scientific">Dispira parvispora</name>
    <dbReference type="NCBI Taxonomy" id="1520584"/>
    <lineage>
        <taxon>Eukaryota</taxon>
        <taxon>Fungi</taxon>
        <taxon>Fungi incertae sedis</taxon>
        <taxon>Zoopagomycota</taxon>
        <taxon>Kickxellomycotina</taxon>
        <taxon>Dimargaritomycetes</taxon>
        <taxon>Dimargaritales</taxon>
        <taxon>Dimargaritaceae</taxon>
        <taxon>Dispira</taxon>
    </lineage>
</organism>
<reference evidence="16" key="1">
    <citation type="submission" date="2022-07" db="EMBL/GenBank/DDBJ databases">
        <title>Phylogenomic reconstructions and comparative analyses of Kickxellomycotina fungi.</title>
        <authorList>
            <person name="Reynolds N.K."/>
            <person name="Stajich J.E."/>
            <person name="Barry K."/>
            <person name="Grigoriev I.V."/>
            <person name="Crous P."/>
            <person name="Smith M.E."/>
        </authorList>
    </citation>
    <scope>NUCLEOTIDE SEQUENCE</scope>
    <source>
        <strain evidence="16">RSA 1196</strain>
    </source>
</reference>
<evidence type="ECO:0000256" key="1">
    <source>
        <dbReference type="ARBA" id="ARBA00004123"/>
    </source>
</evidence>
<keyword evidence="17" id="KW-1185">Reference proteome</keyword>
<evidence type="ECO:0000256" key="7">
    <source>
        <dbReference type="ARBA" id="ARBA00022833"/>
    </source>
</evidence>
<dbReference type="Pfam" id="PF14608">
    <property type="entry name" value="zf-CCCH_2"/>
    <property type="match status" value="3"/>
</dbReference>
<dbReference type="InterPro" id="IPR000571">
    <property type="entry name" value="Znf_CCCH"/>
</dbReference>
<dbReference type="GO" id="GO:0008270">
    <property type="term" value="F:zinc ion binding"/>
    <property type="evidence" value="ECO:0007669"/>
    <property type="project" value="UniProtKB-KW"/>
</dbReference>
<dbReference type="PROSITE" id="PS50103">
    <property type="entry name" value="ZF_C3H1"/>
    <property type="match status" value="5"/>
</dbReference>
<evidence type="ECO:0000259" key="15">
    <source>
        <dbReference type="PROSITE" id="PS50158"/>
    </source>
</evidence>
<name>A0A9W8AQQ6_9FUNG</name>
<evidence type="ECO:0000313" key="17">
    <source>
        <dbReference type="Proteomes" id="UP001150925"/>
    </source>
</evidence>
<keyword evidence="7 11" id="KW-0862">Zinc</keyword>
<feature type="domain" description="CCHC-type" evidence="15">
    <location>
        <begin position="295"/>
        <end position="310"/>
    </location>
</feature>
<evidence type="ECO:0000256" key="4">
    <source>
        <dbReference type="ARBA" id="ARBA00022723"/>
    </source>
</evidence>
<evidence type="ECO:0000256" key="3">
    <source>
        <dbReference type="ARBA" id="ARBA00022664"/>
    </source>
</evidence>